<gene>
    <name evidence="3" type="ORF">ACFFTR_20685</name>
</gene>
<feature type="region of interest" description="Disordered" evidence="1">
    <location>
        <begin position="200"/>
        <end position="251"/>
    </location>
</feature>
<protein>
    <recommendedName>
        <fullName evidence="5">Integral membrane protein</fullName>
    </recommendedName>
</protein>
<feature type="transmembrane region" description="Helical" evidence="2">
    <location>
        <begin position="172"/>
        <end position="193"/>
    </location>
</feature>
<feature type="transmembrane region" description="Helical" evidence="2">
    <location>
        <begin position="88"/>
        <end position="106"/>
    </location>
</feature>
<keyword evidence="2" id="KW-1133">Transmembrane helix</keyword>
<dbReference type="EMBL" id="JBHMCA010000042">
    <property type="protein sequence ID" value="MFB9445500.1"/>
    <property type="molecule type" value="Genomic_DNA"/>
</dbReference>
<dbReference type="PROSITE" id="PS51257">
    <property type="entry name" value="PROKAR_LIPOPROTEIN"/>
    <property type="match status" value="1"/>
</dbReference>
<evidence type="ECO:0008006" key="5">
    <source>
        <dbReference type="Google" id="ProtNLM"/>
    </source>
</evidence>
<reference evidence="3 4" key="1">
    <citation type="submission" date="2024-09" db="EMBL/GenBank/DDBJ databases">
        <authorList>
            <person name="Sun Q."/>
            <person name="Mori K."/>
        </authorList>
    </citation>
    <scope>NUCLEOTIDE SEQUENCE [LARGE SCALE GENOMIC DNA]</scope>
    <source>
        <strain evidence="3 4">JCM 3307</strain>
    </source>
</reference>
<sequence length="275" mass="28824">MVTTVTRRITPAGFLLAVLLFLILPFVTASCDVPADSGTAAGRLTLSLTGSDLAAAHEHLDATGGLALSPDQQSRADLLVRMPRSTQVLALFTAVVLLAGVTPALVRRVRVAAAVAVAVAGAGGALLATTAYFTVQQCTVITQNFLHYGTYLPSVEGKNLDSRVGEVIHTGIGFWLTLGTVLTLAAANIVVFVRVRRPAHHPGDGAQRSPPNRPDVPAHRADSRRSDLDAAGPPRTNGGKSAHLIRAPGEPSRLVEGMSRRLRSLLLAKAAVFTD</sequence>
<proteinExistence type="predicted"/>
<keyword evidence="2" id="KW-0812">Transmembrane</keyword>
<organism evidence="3 4">
    <name type="scientific">Dactylosporangium vinaceum</name>
    <dbReference type="NCBI Taxonomy" id="53362"/>
    <lineage>
        <taxon>Bacteria</taxon>
        <taxon>Bacillati</taxon>
        <taxon>Actinomycetota</taxon>
        <taxon>Actinomycetes</taxon>
        <taxon>Micromonosporales</taxon>
        <taxon>Micromonosporaceae</taxon>
        <taxon>Dactylosporangium</taxon>
    </lineage>
</organism>
<evidence type="ECO:0000256" key="1">
    <source>
        <dbReference type="SAM" id="MobiDB-lite"/>
    </source>
</evidence>
<evidence type="ECO:0000256" key="2">
    <source>
        <dbReference type="SAM" id="Phobius"/>
    </source>
</evidence>
<feature type="compositionally biased region" description="Basic and acidic residues" evidence="1">
    <location>
        <begin position="216"/>
        <end position="228"/>
    </location>
</feature>
<name>A0ABV5M9K9_9ACTN</name>
<evidence type="ECO:0000313" key="4">
    <source>
        <dbReference type="Proteomes" id="UP001589608"/>
    </source>
</evidence>
<feature type="transmembrane region" description="Helical" evidence="2">
    <location>
        <begin position="113"/>
        <end position="135"/>
    </location>
</feature>
<comment type="caution">
    <text evidence="3">The sequence shown here is derived from an EMBL/GenBank/DDBJ whole genome shotgun (WGS) entry which is preliminary data.</text>
</comment>
<dbReference type="Proteomes" id="UP001589608">
    <property type="component" value="Unassembled WGS sequence"/>
</dbReference>
<keyword evidence="4" id="KW-1185">Reference proteome</keyword>
<dbReference type="RefSeq" id="WP_223103854.1">
    <property type="nucleotide sequence ID" value="NZ_CP061913.1"/>
</dbReference>
<accession>A0ABV5M9K9</accession>
<evidence type="ECO:0000313" key="3">
    <source>
        <dbReference type="EMBL" id="MFB9445500.1"/>
    </source>
</evidence>
<keyword evidence="2" id="KW-0472">Membrane</keyword>